<dbReference type="EMBL" id="GIBM01001432">
    <property type="protein sequence ID" value="NCE59940.1"/>
    <property type="molecule type" value="Transcribed_RNA"/>
</dbReference>
<dbReference type="GO" id="GO:0000724">
    <property type="term" value="P:double-strand break repair via homologous recombination"/>
    <property type="evidence" value="ECO:0007669"/>
    <property type="project" value="InterPro"/>
</dbReference>
<reference evidence="1" key="1">
    <citation type="submission" date="2019-11" db="EMBL/GenBank/DDBJ databases">
        <title>Trait differentiation and modular expression in palm-pitvipers.</title>
        <authorList>
            <person name="Mason A.J."/>
            <person name="Strickland J.L."/>
            <person name="Margres M.J."/>
            <person name="Rokyta D.R."/>
            <person name="Sasa M."/>
            <person name="Parkinson C.L."/>
        </authorList>
    </citation>
    <scope>NUCLEOTIDE SEQUENCE</scope>
</reference>
<dbReference type="Pfam" id="PF15001">
    <property type="entry name" value="AP-5_subunit_s1"/>
    <property type="match status" value="1"/>
</dbReference>
<dbReference type="PANTHER" id="PTHR16120:SF0">
    <property type="entry name" value="AP-5 COMPLEX SUBUNIT SIGMA-1"/>
    <property type="match status" value="1"/>
</dbReference>
<name>A0A6B2FA97_9SAUR</name>
<dbReference type="PANTHER" id="PTHR16120">
    <property type="entry name" value="AP-5 COMPLEX SUBUNIT SIGMA-1"/>
    <property type="match status" value="1"/>
</dbReference>
<sequence>MVRAFLIHPLRARPGEAPDPCRPLFCRVFAGAAEEPPAQKERLRAVARRVETAFRLQQTLSGKRPSQHLHQPLLSDEAAVSLPETPSGVFRLPAGDPFPEDVTVLWLGVQALAFVLVCDPEENLMLAEATLKLLANALLEHLKLLTPGSEALLKADRTEAVLEKFLPHGQLLFLNDQFVVGMERELSLHLGK</sequence>
<dbReference type="AlphaFoldDB" id="A0A6B2FA97"/>
<dbReference type="GO" id="GO:0005770">
    <property type="term" value="C:late endosome"/>
    <property type="evidence" value="ECO:0007669"/>
    <property type="project" value="TreeGrafter"/>
</dbReference>
<organism evidence="1">
    <name type="scientific">Bothriechis nubestris</name>
    <dbReference type="NCBI Taxonomy" id="1766655"/>
    <lineage>
        <taxon>Eukaryota</taxon>
        <taxon>Metazoa</taxon>
        <taxon>Chordata</taxon>
        <taxon>Craniata</taxon>
        <taxon>Vertebrata</taxon>
        <taxon>Euteleostomi</taxon>
        <taxon>Lepidosauria</taxon>
        <taxon>Squamata</taxon>
        <taxon>Bifurcata</taxon>
        <taxon>Unidentata</taxon>
        <taxon>Episquamata</taxon>
        <taxon>Toxicofera</taxon>
        <taxon>Serpentes</taxon>
        <taxon>Colubroidea</taxon>
        <taxon>Viperidae</taxon>
        <taxon>Crotalinae</taxon>
        <taxon>Bothriechis</taxon>
    </lineage>
</organism>
<protein>
    <recommendedName>
        <fullName evidence="2">AP complex mu/sigma subunit domain-containing protein</fullName>
    </recommendedName>
</protein>
<dbReference type="GO" id="GO:0030119">
    <property type="term" value="C:AP-type membrane coat adaptor complex"/>
    <property type="evidence" value="ECO:0007669"/>
    <property type="project" value="InterPro"/>
</dbReference>
<dbReference type="InterPro" id="IPR029392">
    <property type="entry name" value="AP-5_subunit_s1"/>
</dbReference>
<dbReference type="GO" id="GO:0016197">
    <property type="term" value="P:endosomal transport"/>
    <property type="evidence" value="ECO:0007669"/>
    <property type="project" value="InterPro"/>
</dbReference>
<evidence type="ECO:0000313" key="1">
    <source>
        <dbReference type="EMBL" id="NCE59940.1"/>
    </source>
</evidence>
<proteinExistence type="predicted"/>
<accession>A0A6B2FA97</accession>
<evidence type="ECO:0008006" key="2">
    <source>
        <dbReference type="Google" id="ProtNLM"/>
    </source>
</evidence>
<dbReference type="GO" id="GO:0005764">
    <property type="term" value="C:lysosome"/>
    <property type="evidence" value="ECO:0007669"/>
    <property type="project" value="TreeGrafter"/>
</dbReference>
<dbReference type="GO" id="GO:0005829">
    <property type="term" value="C:cytosol"/>
    <property type="evidence" value="ECO:0007669"/>
    <property type="project" value="TreeGrafter"/>
</dbReference>